<gene>
    <name evidence="1" type="ORF">ACFPM7_28815</name>
</gene>
<dbReference type="Proteomes" id="UP001596157">
    <property type="component" value="Unassembled WGS sequence"/>
</dbReference>
<keyword evidence="2" id="KW-1185">Reference proteome</keyword>
<reference evidence="2" key="1">
    <citation type="journal article" date="2019" name="Int. J. Syst. Evol. Microbiol.">
        <title>The Global Catalogue of Microorganisms (GCM) 10K type strain sequencing project: providing services to taxonomists for standard genome sequencing and annotation.</title>
        <authorList>
            <consortium name="The Broad Institute Genomics Platform"/>
            <consortium name="The Broad Institute Genome Sequencing Center for Infectious Disease"/>
            <person name="Wu L."/>
            <person name="Ma J."/>
        </authorList>
    </citation>
    <scope>NUCLEOTIDE SEQUENCE [LARGE SCALE GENOMIC DNA]</scope>
    <source>
        <strain evidence="2">CCUG 59778</strain>
    </source>
</reference>
<organism evidence="1 2">
    <name type="scientific">Actinokineospora guangxiensis</name>
    <dbReference type="NCBI Taxonomy" id="1490288"/>
    <lineage>
        <taxon>Bacteria</taxon>
        <taxon>Bacillati</taxon>
        <taxon>Actinomycetota</taxon>
        <taxon>Actinomycetes</taxon>
        <taxon>Pseudonocardiales</taxon>
        <taxon>Pseudonocardiaceae</taxon>
        <taxon>Actinokineospora</taxon>
    </lineage>
</organism>
<name>A0ABW0EWI3_9PSEU</name>
<dbReference type="RefSeq" id="WP_378250985.1">
    <property type="nucleotide sequence ID" value="NZ_JBHSKF010000021.1"/>
</dbReference>
<evidence type="ECO:0000313" key="1">
    <source>
        <dbReference type="EMBL" id="MFC5291071.1"/>
    </source>
</evidence>
<sequence length="174" mass="18468">MTAVTTDVRLLSIYLEDHHALLGAVLARAGRLVASDSHLPGGTALREIRDVLTDDREALRALMDTLGSTPSAAKSLLAGVAERLGRLKPNGRLLERSPLSRVVELDALRAAVQDDAALWRVLGAIAETDDRISAADAAARTSRAQRQAQTVERLRVAAAVAALGGREAASAHRR</sequence>
<evidence type="ECO:0000313" key="2">
    <source>
        <dbReference type="Proteomes" id="UP001596157"/>
    </source>
</evidence>
<accession>A0ABW0EWI3</accession>
<protein>
    <submittedName>
        <fullName evidence="1">Uncharacterized protein</fullName>
    </submittedName>
</protein>
<proteinExistence type="predicted"/>
<comment type="caution">
    <text evidence="1">The sequence shown here is derived from an EMBL/GenBank/DDBJ whole genome shotgun (WGS) entry which is preliminary data.</text>
</comment>
<dbReference type="EMBL" id="JBHSKF010000021">
    <property type="protein sequence ID" value="MFC5291071.1"/>
    <property type="molecule type" value="Genomic_DNA"/>
</dbReference>